<dbReference type="Gene3D" id="3.60.10.10">
    <property type="entry name" value="Endonuclease/exonuclease/phosphatase"/>
    <property type="match status" value="1"/>
</dbReference>
<dbReference type="AlphaFoldDB" id="A0A072TVE1"/>
<dbReference type="EMBL" id="CM001223">
    <property type="protein sequence ID" value="KEH21479.1"/>
    <property type="molecule type" value="Genomic_DNA"/>
</dbReference>
<evidence type="ECO:0008006" key="4">
    <source>
        <dbReference type="Google" id="ProtNLM"/>
    </source>
</evidence>
<evidence type="ECO:0000313" key="1">
    <source>
        <dbReference type="EMBL" id="KEH21479.1"/>
    </source>
</evidence>
<dbReference type="EnsemblPlants" id="KEH21479">
    <property type="protein sequence ID" value="KEH21479"/>
    <property type="gene ID" value="MTR_7g406750"/>
</dbReference>
<dbReference type="PANTHER" id="PTHR33710">
    <property type="entry name" value="BNAC02G09200D PROTEIN"/>
    <property type="match status" value="1"/>
</dbReference>
<name>A0A072TVE1_MEDTR</name>
<organism evidence="1 3">
    <name type="scientific">Medicago truncatula</name>
    <name type="common">Barrel medic</name>
    <name type="synonym">Medicago tribuloides</name>
    <dbReference type="NCBI Taxonomy" id="3880"/>
    <lineage>
        <taxon>Eukaryota</taxon>
        <taxon>Viridiplantae</taxon>
        <taxon>Streptophyta</taxon>
        <taxon>Embryophyta</taxon>
        <taxon>Tracheophyta</taxon>
        <taxon>Spermatophyta</taxon>
        <taxon>Magnoliopsida</taxon>
        <taxon>eudicotyledons</taxon>
        <taxon>Gunneridae</taxon>
        <taxon>Pentapetalae</taxon>
        <taxon>rosids</taxon>
        <taxon>fabids</taxon>
        <taxon>Fabales</taxon>
        <taxon>Fabaceae</taxon>
        <taxon>Papilionoideae</taxon>
        <taxon>50 kb inversion clade</taxon>
        <taxon>NPAAA clade</taxon>
        <taxon>Hologalegina</taxon>
        <taxon>IRL clade</taxon>
        <taxon>Trifolieae</taxon>
        <taxon>Medicago</taxon>
    </lineage>
</organism>
<evidence type="ECO:0000313" key="3">
    <source>
        <dbReference type="Proteomes" id="UP000002051"/>
    </source>
</evidence>
<evidence type="ECO:0000313" key="2">
    <source>
        <dbReference type="EnsemblPlants" id="KEH21479"/>
    </source>
</evidence>
<dbReference type="InterPro" id="IPR036691">
    <property type="entry name" value="Endo/exonu/phosph_ase_sf"/>
</dbReference>
<sequence length="234" mass="26818">MAPNLWCICSLHLNPVIIDTDAQQVTFSINFNNTNLYLSAIYASISNLKRKELWHKLNLLQSQFDAPWCFIGDFNVILGAHEHCGSLNPARPPMLDFQAWTDQNNLIHLPTRGAEFTWDNKRGDSHQFASSFKFLKMWSLHKDCKDLISDSWNGRVIGNPLFVLSTKLKRLKLVLKTWNKEVFGNIHTYVNEAENELSNIQAQIQSSGHTDQLMADEKKALTNLDEALLKQESF</sequence>
<accession>A0A072TVE1</accession>
<gene>
    <name evidence="1" type="ordered locus">MTR_7g406750</name>
</gene>
<dbReference type="SUPFAM" id="SSF56219">
    <property type="entry name" value="DNase I-like"/>
    <property type="match status" value="1"/>
</dbReference>
<keyword evidence="3" id="KW-1185">Reference proteome</keyword>
<reference evidence="2" key="3">
    <citation type="submission" date="2015-04" db="UniProtKB">
        <authorList>
            <consortium name="EnsemblPlants"/>
        </authorList>
    </citation>
    <scope>IDENTIFICATION</scope>
    <source>
        <strain evidence="2">cv. Jemalong A17</strain>
    </source>
</reference>
<protein>
    <recommendedName>
        <fullName evidence="4">Endonuclease/exonuclease/phosphatase family protein</fullName>
    </recommendedName>
</protein>
<proteinExistence type="predicted"/>
<reference evidence="1 3" key="1">
    <citation type="journal article" date="2011" name="Nature">
        <title>The Medicago genome provides insight into the evolution of rhizobial symbioses.</title>
        <authorList>
            <person name="Young N.D."/>
            <person name="Debelle F."/>
            <person name="Oldroyd G.E."/>
            <person name="Geurts R."/>
            <person name="Cannon S.B."/>
            <person name="Udvardi M.K."/>
            <person name="Benedito V.A."/>
            <person name="Mayer K.F."/>
            <person name="Gouzy J."/>
            <person name="Schoof H."/>
            <person name="Van de Peer Y."/>
            <person name="Proost S."/>
            <person name="Cook D.R."/>
            <person name="Meyers B.C."/>
            <person name="Spannagl M."/>
            <person name="Cheung F."/>
            <person name="De Mita S."/>
            <person name="Krishnakumar V."/>
            <person name="Gundlach H."/>
            <person name="Zhou S."/>
            <person name="Mudge J."/>
            <person name="Bharti A.K."/>
            <person name="Murray J.D."/>
            <person name="Naoumkina M.A."/>
            <person name="Rosen B."/>
            <person name="Silverstein K.A."/>
            <person name="Tang H."/>
            <person name="Rombauts S."/>
            <person name="Zhao P.X."/>
            <person name="Zhou P."/>
            <person name="Barbe V."/>
            <person name="Bardou P."/>
            <person name="Bechner M."/>
            <person name="Bellec A."/>
            <person name="Berger A."/>
            <person name="Berges H."/>
            <person name="Bidwell S."/>
            <person name="Bisseling T."/>
            <person name="Choisne N."/>
            <person name="Couloux A."/>
            <person name="Denny R."/>
            <person name="Deshpande S."/>
            <person name="Dai X."/>
            <person name="Doyle J.J."/>
            <person name="Dudez A.M."/>
            <person name="Farmer A.D."/>
            <person name="Fouteau S."/>
            <person name="Franken C."/>
            <person name="Gibelin C."/>
            <person name="Gish J."/>
            <person name="Goldstein S."/>
            <person name="Gonzalez A.J."/>
            <person name="Green P.J."/>
            <person name="Hallab A."/>
            <person name="Hartog M."/>
            <person name="Hua A."/>
            <person name="Humphray S.J."/>
            <person name="Jeong D.H."/>
            <person name="Jing Y."/>
            <person name="Jocker A."/>
            <person name="Kenton S.M."/>
            <person name="Kim D.J."/>
            <person name="Klee K."/>
            <person name="Lai H."/>
            <person name="Lang C."/>
            <person name="Lin S."/>
            <person name="Macmil S.L."/>
            <person name="Magdelenat G."/>
            <person name="Matthews L."/>
            <person name="McCorrison J."/>
            <person name="Monaghan E.L."/>
            <person name="Mun J.H."/>
            <person name="Najar F.Z."/>
            <person name="Nicholson C."/>
            <person name="Noirot C."/>
            <person name="O'Bleness M."/>
            <person name="Paule C.R."/>
            <person name="Poulain J."/>
            <person name="Prion F."/>
            <person name="Qin B."/>
            <person name="Qu C."/>
            <person name="Retzel E.F."/>
            <person name="Riddle C."/>
            <person name="Sallet E."/>
            <person name="Samain S."/>
            <person name="Samson N."/>
            <person name="Sanders I."/>
            <person name="Saurat O."/>
            <person name="Scarpelli C."/>
            <person name="Schiex T."/>
            <person name="Segurens B."/>
            <person name="Severin A.J."/>
            <person name="Sherrier D.J."/>
            <person name="Shi R."/>
            <person name="Sims S."/>
            <person name="Singer S.R."/>
            <person name="Sinharoy S."/>
            <person name="Sterck L."/>
            <person name="Viollet A."/>
            <person name="Wang B.B."/>
            <person name="Wang K."/>
            <person name="Wang M."/>
            <person name="Wang X."/>
            <person name="Warfsmann J."/>
            <person name="Weissenbach J."/>
            <person name="White D.D."/>
            <person name="White J.D."/>
            <person name="Wiley G.B."/>
            <person name="Wincker P."/>
            <person name="Xing Y."/>
            <person name="Yang L."/>
            <person name="Yao Z."/>
            <person name="Ying F."/>
            <person name="Zhai J."/>
            <person name="Zhou L."/>
            <person name="Zuber A."/>
            <person name="Denarie J."/>
            <person name="Dixon R.A."/>
            <person name="May G.D."/>
            <person name="Schwartz D.C."/>
            <person name="Rogers J."/>
            <person name="Quetier F."/>
            <person name="Town C.D."/>
            <person name="Roe B.A."/>
        </authorList>
    </citation>
    <scope>NUCLEOTIDE SEQUENCE [LARGE SCALE GENOMIC DNA]</scope>
    <source>
        <strain evidence="1">A17</strain>
        <strain evidence="2 3">cv. Jemalong A17</strain>
    </source>
</reference>
<dbReference type="PANTHER" id="PTHR33710:SF77">
    <property type="entry name" value="DNASE I-LIKE SUPERFAMILY PROTEIN"/>
    <property type="match status" value="1"/>
</dbReference>
<dbReference type="Proteomes" id="UP000002051">
    <property type="component" value="Unassembled WGS sequence"/>
</dbReference>
<reference evidence="1 3" key="2">
    <citation type="journal article" date="2014" name="BMC Genomics">
        <title>An improved genome release (version Mt4.0) for the model legume Medicago truncatula.</title>
        <authorList>
            <person name="Tang H."/>
            <person name="Krishnakumar V."/>
            <person name="Bidwell S."/>
            <person name="Rosen B."/>
            <person name="Chan A."/>
            <person name="Zhou S."/>
            <person name="Gentzbittel L."/>
            <person name="Childs K.L."/>
            <person name="Yandell M."/>
            <person name="Gundlach H."/>
            <person name="Mayer K.F."/>
            <person name="Schwartz D.C."/>
            <person name="Town C.D."/>
        </authorList>
    </citation>
    <scope>GENOME REANNOTATION</scope>
    <source>
        <strain evidence="1">A17</strain>
        <strain evidence="2 3">cv. Jemalong A17</strain>
    </source>
</reference>
<dbReference type="HOGENOM" id="CLU_1186544_0_0_1"/>
<dbReference type="STRING" id="3880.A0A072TVE1"/>